<feature type="domain" description="ABC transporter" evidence="3">
    <location>
        <begin position="331"/>
        <end position="560"/>
    </location>
</feature>
<dbReference type="Proteomes" id="UP000024332">
    <property type="component" value="Unassembled WGS sequence"/>
</dbReference>
<accession>A0A031LLN8</accession>
<dbReference type="PROSITE" id="PS50893">
    <property type="entry name" value="ABC_TRANSPORTER_2"/>
    <property type="match status" value="2"/>
</dbReference>
<dbReference type="PANTHER" id="PTHR19248">
    <property type="entry name" value="ATP-BINDING TRANSPORT PROTEIN-RELATED"/>
    <property type="match status" value="1"/>
</dbReference>
<dbReference type="SMART" id="SM00382">
    <property type="entry name" value="AAA"/>
    <property type="match status" value="2"/>
</dbReference>
<evidence type="ECO:0000259" key="4">
    <source>
        <dbReference type="PROSITE" id="PS51379"/>
    </source>
</evidence>
<proteinExistence type="predicted"/>
<dbReference type="InterPro" id="IPR017896">
    <property type="entry name" value="4Fe4S_Fe-S-bd"/>
</dbReference>
<dbReference type="PRINTS" id="PR01868">
    <property type="entry name" value="ABCEFAMILY"/>
</dbReference>
<dbReference type="AlphaFoldDB" id="A0A031LLN8"/>
<evidence type="ECO:0000256" key="2">
    <source>
        <dbReference type="ARBA" id="ARBA00022840"/>
    </source>
</evidence>
<dbReference type="GO" id="GO:0005524">
    <property type="term" value="F:ATP binding"/>
    <property type="evidence" value="ECO:0007669"/>
    <property type="project" value="UniProtKB-KW"/>
</dbReference>
<dbReference type="InterPro" id="IPR003439">
    <property type="entry name" value="ABC_transporter-like_ATP-bd"/>
</dbReference>
<dbReference type="InterPro" id="IPR003593">
    <property type="entry name" value="AAA+_ATPase"/>
</dbReference>
<dbReference type="InterPro" id="IPR017900">
    <property type="entry name" value="4Fe4S_Fe_S_CS"/>
</dbReference>
<dbReference type="STRING" id="1160895.CM19_09390"/>
<keyword evidence="1" id="KW-0547">Nucleotide-binding</keyword>
<dbReference type="SUPFAM" id="SSF52540">
    <property type="entry name" value="P-loop containing nucleoside triphosphate hydrolases"/>
    <property type="match status" value="2"/>
</dbReference>
<dbReference type="FunFam" id="3.40.50.300:FF:001546">
    <property type="entry name" value="RNase L inhibitor homolog"/>
    <property type="match status" value="1"/>
</dbReference>
<dbReference type="SUPFAM" id="SSF54862">
    <property type="entry name" value="4Fe-4S ferredoxins"/>
    <property type="match status" value="1"/>
</dbReference>
<evidence type="ECO:0000313" key="5">
    <source>
        <dbReference type="EMBL" id="EZQ03046.1"/>
    </source>
</evidence>
<dbReference type="PROSITE" id="PS00198">
    <property type="entry name" value="4FE4S_FER_1"/>
    <property type="match status" value="1"/>
</dbReference>
<reference evidence="5 6" key="1">
    <citation type="submission" date="2014-03" db="EMBL/GenBank/DDBJ databases">
        <title>Draft genome sequence of the novel thermoacidophilic archaea Acidianus copahuensis ALE1 strain, isolated from Copahue volcanic area in Neuquen Argentina.</title>
        <authorList>
            <person name="Urbieta M.S."/>
            <person name="Rascovan N."/>
            <person name="Castro C."/>
            <person name="Revale S."/>
            <person name="Giaveno M.A."/>
            <person name="Vazquez M.P."/>
            <person name="Donati E.R."/>
        </authorList>
    </citation>
    <scope>NUCLEOTIDE SEQUENCE [LARGE SCALE GENOMIC DNA]</scope>
    <source>
        <strain evidence="5 6">ALE1</strain>
    </source>
</reference>
<feature type="domain" description="4Fe-4S ferredoxin-type" evidence="4">
    <location>
        <begin position="42"/>
        <end position="71"/>
    </location>
</feature>
<keyword evidence="6" id="KW-1185">Reference proteome</keyword>
<gene>
    <name evidence="5" type="ORF">CM19_09390</name>
</gene>
<dbReference type="Gene3D" id="3.40.50.300">
    <property type="entry name" value="P-loop containing nucleotide triphosphate hydrolases"/>
    <property type="match status" value="2"/>
</dbReference>
<dbReference type="RefSeq" id="WP_048100100.1">
    <property type="nucleotide sequence ID" value="NZ_JFZT01000048.1"/>
</dbReference>
<dbReference type="GO" id="GO:0016887">
    <property type="term" value="F:ATP hydrolysis activity"/>
    <property type="evidence" value="ECO:0007669"/>
    <property type="project" value="InterPro"/>
</dbReference>
<evidence type="ECO:0000259" key="3">
    <source>
        <dbReference type="PROSITE" id="PS50893"/>
    </source>
</evidence>
<dbReference type="Pfam" id="PF04068">
    <property type="entry name" value="Fer4_RLI"/>
    <property type="match status" value="1"/>
</dbReference>
<dbReference type="Pfam" id="PF00037">
    <property type="entry name" value="Fer4"/>
    <property type="match status" value="1"/>
</dbReference>
<dbReference type="InterPro" id="IPR013283">
    <property type="entry name" value="RLI1"/>
</dbReference>
<dbReference type="PROSITE" id="PS00211">
    <property type="entry name" value="ABC_TRANSPORTER_1"/>
    <property type="match status" value="1"/>
</dbReference>
<dbReference type="Pfam" id="PF00005">
    <property type="entry name" value="ABC_tran"/>
    <property type="match status" value="2"/>
</dbReference>
<organism evidence="5 6">
    <name type="scientific">Candidatus Acidianus copahuensis</name>
    <dbReference type="NCBI Taxonomy" id="1160895"/>
    <lineage>
        <taxon>Archaea</taxon>
        <taxon>Thermoproteota</taxon>
        <taxon>Thermoprotei</taxon>
        <taxon>Sulfolobales</taxon>
        <taxon>Sulfolobaceae</taxon>
        <taxon>Acidianus</taxon>
    </lineage>
</organism>
<evidence type="ECO:0000313" key="6">
    <source>
        <dbReference type="Proteomes" id="UP000024332"/>
    </source>
</evidence>
<comment type="caution">
    <text evidence="5">The sequence shown here is derived from an EMBL/GenBank/DDBJ whole genome shotgun (WGS) entry which is preliminary data.</text>
</comment>
<evidence type="ECO:0000256" key="1">
    <source>
        <dbReference type="ARBA" id="ARBA00022741"/>
    </source>
</evidence>
<dbReference type="OrthoDB" id="30658at2157"/>
<protein>
    <submittedName>
        <fullName evidence="5">ATPase</fullName>
    </submittedName>
</protein>
<sequence length="599" mass="67983">MRVAVMNYDFCKPDKCGLECIRFCPINRSGSKAIEISDKVSGKPIIYEETCIGCGICIKKCPFDAISIVNLPDKFGIELVHRYRINGFELFGLPLLKQNTIVGILGKNGTGKTTILKILSGELIPNFGNLDTKPQVDDVLAKFKGKEIYDYFFNLYNKKIKIIHKIQYVEYATRFLKGYVGDLLSKVDEIGKLDEIKDLLYLGNIWGKSVQTLSGGELQKFLVAAALLRDGDVYFFDEPSSYLDIRERINVAKAIRELTKGKYVAIVDHDLVVVDFLTDLVSIMYGEGGVYGKVSKTYSSRVGINNFLNGFLPAENIKFRESNIKFNIRELSDLDLAKNVNTRVRWSKIVKDLEGFKLIVEEGEAREGEVIGILGQNGIGKTTFARILVNEIKPEYGEISPPGLTLSYKPQKLVADYDINVQEFLENFRKDILSTSSWFFEEVIRKLGIHRFLESKVKELSGGELQKVYVAASLSREADIYVLDEPSSYLDIEERYVVSKAIKRITRERKSVTFLIDHDLAIHDYISDRIMVFTGKPGIEGIGNAPTTLKRGMNEFLKVVGITFRRDSDSGRPRVNKLDSFLDRIQKQKNEYYSMEYLD</sequence>
<name>A0A031LLN8_9CREN</name>
<keyword evidence="2" id="KW-0067">ATP-binding</keyword>
<dbReference type="NCBIfam" id="NF009945">
    <property type="entry name" value="PRK13409.1"/>
    <property type="match status" value="1"/>
</dbReference>
<dbReference type="GO" id="GO:0016491">
    <property type="term" value="F:oxidoreductase activity"/>
    <property type="evidence" value="ECO:0007669"/>
    <property type="project" value="UniProtKB-ARBA"/>
</dbReference>
<dbReference type="EMBL" id="JFZT01000048">
    <property type="protein sequence ID" value="EZQ03046.1"/>
    <property type="molecule type" value="Genomic_DNA"/>
</dbReference>
<feature type="domain" description="ABC transporter" evidence="3">
    <location>
        <begin position="75"/>
        <end position="310"/>
    </location>
</feature>
<dbReference type="PROSITE" id="PS51379">
    <property type="entry name" value="4FE4S_FER_2"/>
    <property type="match status" value="1"/>
</dbReference>
<dbReference type="InterPro" id="IPR017871">
    <property type="entry name" value="ABC_transporter-like_CS"/>
</dbReference>
<dbReference type="InterPro" id="IPR027417">
    <property type="entry name" value="P-loop_NTPase"/>
</dbReference>
<dbReference type="InterPro" id="IPR007209">
    <property type="entry name" value="RNaseL-inhib-like_metal-bd_dom"/>
</dbReference>